<dbReference type="Pfam" id="PF19905">
    <property type="entry name" value="DUF6378"/>
    <property type="match status" value="1"/>
</dbReference>
<protein>
    <recommendedName>
        <fullName evidence="1">DUF6378 domain-containing protein</fullName>
    </recommendedName>
</protein>
<dbReference type="KEGG" id="vg:40098823"/>
<sequence length="264" mass="28160">MADPITEEDSVLTLAIKDMSFSPWHADPDAVANHGGSAAQAYMAQRSLWMDRLNREEPWALGIFVENYPPRTDLGADNVAAPRPTLSPAEAVAADLLQDVELPGPGPLTRAAAARAGLPAGVAEVKSPGQPPRLEGLTPAGLPADIADYVRARAAQGVEVHVVQAPQEDLTKREQTLREANRIIHGDREKDYGAPIDSFTRLAAAFNVVLAGRLKEGDSLDPVDAANLMIAMKLSRLAGGDRKDDTFVDLAGYAALASEVRDQQ</sequence>
<organism evidence="2 3">
    <name type="scientific">Microbacterium phage Dismas</name>
    <dbReference type="NCBI Taxonomy" id="2065199"/>
    <lineage>
        <taxon>Viruses</taxon>
        <taxon>Duplodnaviria</taxon>
        <taxon>Heunggongvirae</taxon>
        <taxon>Uroviricota</taxon>
        <taxon>Caudoviricetes</taxon>
        <taxon>Dismasvirus</taxon>
        <taxon>Dismasvirus dismas</taxon>
    </lineage>
</organism>
<evidence type="ECO:0000259" key="1">
    <source>
        <dbReference type="Pfam" id="PF19905"/>
    </source>
</evidence>
<reference evidence="2 3" key="1">
    <citation type="submission" date="2017-12" db="EMBL/GenBank/DDBJ databases">
        <authorList>
            <person name="Tomczak R."/>
            <person name="Garlena R.A."/>
            <person name="Russell D.A."/>
            <person name="Pope W.H."/>
            <person name="Jacobs-Sera D."/>
            <person name="Hatfull G.F."/>
        </authorList>
    </citation>
    <scope>NUCLEOTIDE SEQUENCE [LARGE SCALE GENOMIC DNA]</scope>
</reference>
<dbReference type="RefSeq" id="YP_009622086.1">
    <property type="nucleotide sequence ID" value="NC_042099.1"/>
</dbReference>
<keyword evidence="3" id="KW-1185">Reference proteome</keyword>
<feature type="domain" description="DUF6378" evidence="1">
    <location>
        <begin position="176"/>
        <end position="260"/>
    </location>
</feature>
<dbReference type="OrthoDB" id="22240at10239"/>
<proteinExistence type="predicted"/>
<gene>
    <name evidence="2" type="primary">25</name>
    <name evidence="2" type="ORF">PBI_DISMAS_25</name>
</gene>
<accession>A0A2H5BFR5</accession>
<evidence type="ECO:0000313" key="3">
    <source>
        <dbReference type="Proteomes" id="UP000241261"/>
    </source>
</evidence>
<evidence type="ECO:0000313" key="2">
    <source>
        <dbReference type="EMBL" id="AUG84822.1"/>
    </source>
</evidence>
<dbReference type="GeneID" id="40098823"/>
<dbReference type="InterPro" id="IPR045958">
    <property type="entry name" value="DUF6378"/>
</dbReference>
<dbReference type="EMBL" id="MG670586">
    <property type="protein sequence ID" value="AUG84822.1"/>
    <property type="molecule type" value="Genomic_DNA"/>
</dbReference>
<dbReference type="Proteomes" id="UP000241261">
    <property type="component" value="Segment"/>
</dbReference>
<name>A0A2H5BFR5_9CAUD</name>